<keyword evidence="3" id="KW-1185">Reference proteome</keyword>
<dbReference type="EMBL" id="LN614827">
    <property type="protein sequence ID" value="CEG58425.1"/>
    <property type="molecule type" value="Genomic_DNA"/>
</dbReference>
<dbReference type="PANTHER" id="PTHR30615">
    <property type="entry name" value="UNCHARACTERIZED PROTEIN YJBQ-RELATED"/>
    <property type="match status" value="1"/>
</dbReference>
<reference evidence="3" key="1">
    <citation type="submission" date="2014-09" db="EMBL/GenBank/DDBJ databases">
        <authorList>
            <person name="Gomez-Valero L."/>
        </authorList>
    </citation>
    <scope>NUCLEOTIDE SEQUENCE [LARGE SCALE GENOMIC DNA]</scope>
    <source>
        <strain evidence="3">ATCC700992</strain>
    </source>
</reference>
<dbReference type="AlphaFoldDB" id="A0A098GAB3"/>
<dbReference type="STRING" id="1212491.LFA_3082"/>
<dbReference type="OrthoDB" id="9801725at2"/>
<dbReference type="Proteomes" id="UP000032430">
    <property type="component" value="Chromosome I"/>
</dbReference>
<dbReference type="KEGG" id="lfa:LFA_3082"/>
<comment type="similarity">
    <text evidence="1">Belongs to the UPF0047 family.</text>
</comment>
<dbReference type="PIRSF" id="PIRSF004681">
    <property type="entry name" value="UCP004681"/>
    <property type="match status" value="1"/>
</dbReference>
<protein>
    <recommendedName>
        <fullName evidence="4">Secondary thiamine-phosphate synthase enzyme</fullName>
    </recommendedName>
</protein>
<name>A0A098GAB3_9GAMM</name>
<dbReference type="SUPFAM" id="SSF111038">
    <property type="entry name" value="YjbQ-like"/>
    <property type="match status" value="1"/>
</dbReference>
<evidence type="ECO:0000313" key="2">
    <source>
        <dbReference type="EMBL" id="CEG58425.1"/>
    </source>
</evidence>
<dbReference type="InterPro" id="IPR035917">
    <property type="entry name" value="YjbQ-like_sf"/>
</dbReference>
<dbReference type="Gene3D" id="2.60.120.460">
    <property type="entry name" value="YjbQ-like"/>
    <property type="match status" value="1"/>
</dbReference>
<accession>A0A098GAB3</accession>
<dbReference type="InterPro" id="IPR001602">
    <property type="entry name" value="UPF0047_YjbQ-like"/>
</dbReference>
<gene>
    <name evidence="2" type="ORF">LFA_3082</name>
</gene>
<dbReference type="RefSeq" id="WP_045096743.1">
    <property type="nucleotide sequence ID" value="NZ_LN614827.1"/>
</dbReference>
<dbReference type="Pfam" id="PF01894">
    <property type="entry name" value="YjbQ"/>
    <property type="match status" value="1"/>
</dbReference>
<organism evidence="2 3">
    <name type="scientific">Legionella fallonii LLAP-10</name>
    <dbReference type="NCBI Taxonomy" id="1212491"/>
    <lineage>
        <taxon>Bacteria</taxon>
        <taxon>Pseudomonadati</taxon>
        <taxon>Pseudomonadota</taxon>
        <taxon>Gammaproteobacteria</taxon>
        <taxon>Legionellales</taxon>
        <taxon>Legionellaceae</taxon>
        <taxon>Legionella</taxon>
    </lineage>
</organism>
<sequence>MISHKIIQIPAKPYGVHLITKEITNSLELNGSGILHLFIQHTSAALAINENASSDVLFDTHDFFNALVPENELYRHSEEGADDMPAHIKSILCSTSLTIPFEDNKLLLGVWQGIYLLEFRKKAGPRNIVVSQCF</sequence>
<dbReference type="PANTHER" id="PTHR30615:SF8">
    <property type="entry name" value="UPF0047 PROTEIN C4A8.02C"/>
    <property type="match status" value="1"/>
</dbReference>
<proteinExistence type="inferred from homology"/>
<evidence type="ECO:0000256" key="1">
    <source>
        <dbReference type="ARBA" id="ARBA00005534"/>
    </source>
</evidence>
<dbReference type="HOGENOM" id="CLU_096980_0_2_6"/>
<evidence type="ECO:0008006" key="4">
    <source>
        <dbReference type="Google" id="ProtNLM"/>
    </source>
</evidence>
<evidence type="ECO:0000313" key="3">
    <source>
        <dbReference type="Proteomes" id="UP000032430"/>
    </source>
</evidence>
<dbReference type="NCBIfam" id="TIGR00149">
    <property type="entry name" value="TIGR00149_YjbQ"/>
    <property type="match status" value="1"/>
</dbReference>